<geneLocation type="plasmid" evidence="3">
    <name>pHE1</name>
</geneLocation>
<dbReference type="AlphaFoldDB" id="Q9K590"/>
<keyword evidence="2" id="KW-1133">Transmembrane helix</keyword>
<proteinExistence type="predicted"/>
<dbReference type="EMBL" id="AJ243735">
    <property type="protein sequence ID" value="CAB96960.1"/>
    <property type="molecule type" value="Genomic_DNA"/>
</dbReference>
<sequence>MSEMSRLATAFEERSKEQAESTEKAVRSAFEKHESALLSALSESEKRTSDAIRAQSRSLLADALRSWMAVTIPIIASLALGLGAMVTMGWYITGQINEIASHNATLEQLKNEGGAIQLSRCGESRRLCARIDESAGVYGEDRTYRVLEGY</sequence>
<reference evidence="3" key="1">
    <citation type="journal article" date="1999" name="Syst. Appl. Microbiol.">
        <title>Genetic organization of the mobilization region of the plasmid pHE1 from Halomonas elongata.</title>
        <authorList>
            <person name="Vargas C."/>
            <person name="Tegos G."/>
            <person name="Vartholomatos G."/>
            <person name="Drainas C."/>
            <person name="Ventosa A."/>
            <person name="Nieto J.J."/>
        </authorList>
    </citation>
    <scope>NUCLEOTIDE SEQUENCE</scope>
    <source>
        <strain evidence="3">ATCC 33174</strain>
        <plasmid evidence="3">pHE1</plasmid>
    </source>
</reference>
<evidence type="ECO:0000256" key="2">
    <source>
        <dbReference type="SAM" id="Phobius"/>
    </source>
</evidence>
<evidence type="ECO:0000256" key="1">
    <source>
        <dbReference type="SAM" id="MobiDB-lite"/>
    </source>
</evidence>
<gene>
    <name evidence="3" type="primary">mobB</name>
</gene>
<name>Q9K590_HALEL</name>
<evidence type="ECO:0000313" key="3">
    <source>
        <dbReference type="EMBL" id="CAB96960.1"/>
    </source>
</evidence>
<feature type="compositionally biased region" description="Basic and acidic residues" evidence="1">
    <location>
        <begin position="11"/>
        <end position="26"/>
    </location>
</feature>
<organism evidence="3">
    <name type="scientific">Halomonas elongata</name>
    <dbReference type="NCBI Taxonomy" id="2746"/>
    <lineage>
        <taxon>Bacteria</taxon>
        <taxon>Pseudomonadati</taxon>
        <taxon>Pseudomonadota</taxon>
        <taxon>Gammaproteobacteria</taxon>
        <taxon>Oceanospirillales</taxon>
        <taxon>Halomonadaceae</taxon>
        <taxon>Halomonas</taxon>
    </lineage>
</organism>
<dbReference type="InterPro" id="IPR006922">
    <property type="entry name" value="MbeB-like"/>
</dbReference>
<accession>Q9K590</accession>
<feature type="region of interest" description="Disordered" evidence="1">
    <location>
        <begin position="1"/>
        <end position="26"/>
    </location>
</feature>
<keyword evidence="2" id="KW-0472">Membrane</keyword>
<feature type="transmembrane region" description="Helical" evidence="2">
    <location>
        <begin position="67"/>
        <end position="92"/>
    </location>
</feature>
<dbReference type="Pfam" id="PF04837">
    <property type="entry name" value="MbeB_N"/>
    <property type="match status" value="1"/>
</dbReference>
<protein>
    <submittedName>
        <fullName evidence="3">MobB protein</fullName>
    </submittedName>
</protein>
<keyword evidence="2" id="KW-0812">Transmembrane</keyword>
<keyword evidence="3" id="KW-0614">Plasmid</keyword>